<dbReference type="NCBIfam" id="TIGR03696">
    <property type="entry name" value="Rhs_assc_core"/>
    <property type="match status" value="1"/>
</dbReference>
<dbReference type="InterPro" id="IPR022385">
    <property type="entry name" value="Rhs_assc_core"/>
</dbReference>
<dbReference type="PANTHER" id="PTHR32305:SF15">
    <property type="entry name" value="PROTEIN RHSA-RELATED"/>
    <property type="match status" value="1"/>
</dbReference>
<gene>
    <name evidence="1" type="ORF">QWY31_16110</name>
</gene>
<accession>A0ABT8FA13</accession>
<sequence length="774" mass="85864">TLNQSYPTGATDANKVLSATYYDDYSQQATWGAGFAFVPEMGHTAASQNTRVKGLVTGSLTQVLGSSPVQWLKSVTYYDSKYRPIQTITENHLGGTDRVTTTYDFIGQATATQRTHTASGQPTLVLKERFDYDHAGRLLRHYHQVGAQAEVLLAEHSYNELGQLVEKDLHSENNGGSHLQSVDYRYNIRGWLGSINNHNFSNDAGATNNDTNDLFGMTLRYNTGLSTGAGTAQYNGNIGEIIWREKQSNKLQGYGFSYDAMNRLTSANYRHYSNSSWTGSAENNRFNESISLYDKNGNIKALSRNSEIGAMDILEYVYKGNQLVGVHDTGNAAQGFVNGSTSTSAIEYTYDANGNMDYDANKRIRVSYNHLNLPSFVDILPSGAPLEHQVRYTYNASGQKLRKVDDVAGNLTSTDYIGGIHYENNLLTFVQTAEGRVRKDGTSWVYEYNLTDHLGNVRVSFDKNPSTGVARLIQKDDYYPFGGTFGSYTSGTENLYKYNGKEEQKELGTLDYGWRQYDPWLGRFNVVDAYADKYFSMSPYQYAANNPMLFVDVNGDSIDVSGILADKDLAKVFSAFFNTKTGKAFIGQFAAKGQSVLGHTFEEDGAYHSAGIDLAVNAKSLGKDSDSPNGQTDAKEDGDRLKLTIDINTDINADGGVVEAYGEAMTSYKNRSLSESEALQAKREFLAERGKTLTHESFIHVYHFSNNYVNGVRGRLGLNAAGGYKNHHYYEYYNKGNTKFSTDGIRVILSIHNQFKTGKSAAEINESAHDYSLR</sequence>
<dbReference type="EMBL" id="JAUHJS010000011">
    <property type="protein sequence ID" value="MDN4167036.1"/>
    <property type="molecule type" value="Genomic_DNA"/>
</dbReference>
<proteinExistence type="predicted"/>
<protein>
    <submittedName>
        <fullName evidence="1">RHS repeat-associated core domain-containing protein</fullName>
    </submittedName>
</protein>
<dbReference type="InterPro" id="IPR050708">
    <property type="entry name" value="T6SS_VgrG/RHS"/>
</dbReference>
<dbReference type="Proteomes" id="UP001168552">
    <property type="component" value="Unassembled WGS sequence"/>
</dbReference>
<evidence type="ECO:0000313" key="1">
    <source>
        <dbReference type="EMBL" id="MDN4167036.1"/>
    </source>
</evidence>
<dbReference type="RefSeq" id="WP_320005575.1">
    <property type="nucleotide sequence ID" value="NZ_JAUHJS010000011.1"/>
</dbReference>
<keyword evidence="2" id="KW-1185">Reference proteome</keyword>
<feature type="non-terminal residue" evidence="1">
    <location>
        <position position="1"/>
    </location>
</feature>
<name>A0ABT8FA13_9BACT</name>
<comment type="caution">
    <text evidence="1">The sequence shown here is derived from an EMBL/GenBank/DDBJ whole genome shotgun (WGS) entry which is preliminary data.</text>
</comment>
<organism evidence="1 2">
    <name type="scientific">Shiella aurantiaca</name>
    <dbReference type="NCBI Taxonomy" id="3058365"/>
    <lineage>
        <taxon>Bacteria</taxon>
        <taxon>Pseudomonadati</taxon>
        <taxon>Bacteroidota</taxon>
        <taxon>Cytophagia</taxon>
        <taxon>Cytophagales</taxon>
        <taxon>Shiellaceae</taxon>
        <taxon>Shiella</taxon>
    </lineage>
</organism>
<dbReference type="Gene3D" id="2.180.10.10">
    <property type="entry name" value="RHS repeat-associated core"/>
    <property type="match status" value="1"/>
</dbReference>
<reference evidence="1" key="1">
    <citation type="submission" date="2023-06" db="EMBL/GenBank/DDBJ databases">
        <title>Cytophagales bacterium Strain LB-30, isolated from soil.</title>
        <authorList>
            <person name="Liu B."/>
        </authorList>
    </citation>
    <scope>NUCLEOTIDE SEQUENCE</scope>
    <source>
        <strain evidence="1">LB-30</strain>
    </source>
</reference>
<dbReference type="PANTHER" id="PTHR32305">
    <property type="match status" value="1"/>
</dbReference>
<evidence type="ECO:0000313" key="2">
    <source>
        <dbReference type="Proteomes" id="UP001168552"/>
    </source>
</evidence>